<sequence>MTQHYGIDTSILVRLVTGDPEDRFDDCVEKLTDLVEKGSAVFASNQVIGEAYIVLQHHYGLDKASSRGGLSQVLKSGLVRPLNGLEVFPILSFAHGCGLLDRLIANDYAHRNLGVLTLDKKMAALDQSFLP</sequence>
<accession>A0A450V275</accession>
<evidence type="ECO:0000259" key="1">
    <source>
        <dbReference type="Pfam" id="PF01850"/>
    </source>
</evidence>
<feature type="domain" description="PIN" evidence="1">
    <location>
        <begin position="7"/>
        <end position="126"/>
    </location>
</feature>
<name>A0A450V275_9GAMM</name>
<organism evidence="2">
    <name type="scientific">Candidatus Kentrum sp. LFY</name>
    <dbReference type="NCBI Taxonomy" id="2126342"/>
    <lineage>
        <taxon>Bacteria</taxon>
        <taxon>Pseudomonadati</taxon>
        <taxon>Pseudomonadota</taxon>
        <taxon>Gammaproteobacteria</taxon>
        <taxon>Candidatus Kentrum</taxon>
    </lineage>
</organism>
<dbReference type="Pfam" id="PF01850">
    <property type="entry name" value="PIN"/>
    <property type="match status" value="1"/>
</dbReference>
<dbReference type="SUPFAM" id="SSF88723">
    <property type="entry name" value="PIN domain-like"/>
    <property type="match status" value="1"/>
</dbReference>
<proteinExistence type="predicted"/>
<evidence type="ECO:0000313" key="2">
    <source>
        <dbReference type="EMBL" id="VFJ98881.1"/>
    </source>
</evidence>
<dbReference type="EMBL" id="CAADFF010000130">
    <property type="protein sequence ID" value="VFJ98881.1"/>
    <property type="molecule type" value="Genomic_DNA"/>
</dbReference>
<gene>
    <name evidence="2" type="ORF">BECKLFY1418B_GA0070995_11308</name>
</gene>
<dbReference type="InterPro" id="IPR002716">
    <property type="entry name" value="PIN_dom"/>
</dbReference>
<reference evidence="2" key="1">
    <citation type="submission" date="2019-02" db="EMBL/GenBank/DDBJ databases">
        <authorList>
            <person name="Gruber-Vodicka R. H."/>
            <person name="Seah K. B. B."/>
        </authorList>
    </citation>
    <scope>NUCLEOTIDE SEQUENCE</scope>
    <source>
        <strain evidence="2">BECK_M7</strain>
    </source>
</reference>
<dbReference type="AlphaFoldDB" id="A0A450V275"/>
<protein>
    <submittedName>
        <fullName evidence="2">Predicted nucleic acid-binding protein, contains PIN domain</fullName>
    </submittedName>
</protein>
<dbReference type="InterPro" id="IPR029060">
    <property type="entry name" value="PIN-like_dom_sf"/>
</dbReference>